<feature type="compositionally biased region" description="Polar residues" evidence="7">
    <location>
        <begin position="510"/>
        <end position="522"/>
    </location>
</feature>
<keyword evidence="4" id="KW-0418">Kinase</keyword>
<keyword evidence="6" id="KW-0175">Coiled coil</keyword>
<dbReference type="PhylomeDB" id="A0A0G4EU91"/>
<dbReference type="SUPFAM" id="SSF55874">
    <property type="entry name" value="ATPase domain of HSP90 chaperone/DNA topoisomerase II/histidine kinase"/>
    <property type="match status" value="1"/>
</dbReference>
<evidence type="ECO:0000256" key="1">
    <source>
        <dbReference type="ARBA" id="ARBA00000085"/>
    </source>
</evidence>
<keyword evidence="5" id="KW-0597">Phosphoprotein</keyword>
<organism evidence="11 12">
    <name type="scientific">Vitrella brassicaformis (strain CCMP3155)</name>
    <dbReference type="NCBI Taxonomy" id="1169540"/>
    <lineage>
        <taxon>Eukaryota</taxon>
        <taxon>Sar</taxon>
        <taxon>Alveolata</taxon>
        <taxon>Colpodellida</taxon>
        <taxon>Vitrellaceae</taxon>
        <taxon>Vitrella</taxon>
    </lineage>
</organism>
<keyword evidence="8" id="KW-1133">Transmembrane helix</keyword>
<dbReference type="Gene3D" id="1.10.287.130">
    <property type="match status" value="1"/>
</dbReference>
<dbReference type="PROSITE" id="PS50109">
    <property type="entry name" value="HIS_KIN"/>
    <property type="match status" value="1"/>
</dbReference>
<proteinExistence type="predicted"/>
<dbReference type="SMART" id="SM00388">
    <property type="entry name" value="HisKA"/>
    <property type="match status" value="1"/>
</dbReference>
<dbReference type="STRING" id="1169540.A0A0G4EU91"/>
<keyword evidence="12" id="KW-1185">Reference proteome</keyword>
<dbReference type="GO" id="GO:0000155">
    <property type="term" value="F:phosphorelay sensor kinase activity"/>
    <property type="evidence" value="ECO:0007669"/>
    <property type="project" value="InterPro"/>
</dbReference>
<feature type="transmembrane region" description="Helical" evidence="8">
    <location>
        <begin position="12"/>
        <end position="29"/>
    </location>
</feature>
<evidence type="ECO:0000256" key="3">
    <source>
        <dbReference type="ARBA" id="ARBA00022679"/>
    </source>
</evidence>
<keyword evidence="8" id="KW-0472">Membrane</keyword>
<dbReference type="InterPro" id="IPR011006">
    <property type="entry name" value="CheY-like_superfamily"/>
</dbReference>
<dbReference type="InterPro" id="IPR003661">
    <property type="entry name" value="HisK_dim/P_dom"/>
</dbReference>
<feature type="region of interest" description="Disordered" evidence="7">
    <location>
        <begin position="417"/>
        <end position="466"/>
    </location>
</feature>
<feature type="compositionally biased region" description="Basic and acidic residues" evidence="7">
    <location>
        <begin position="548"/>
        <end position="582"/>
    </location>
</feature>
<protein>
    <recommendedName>
        <fullName evidence="2">histidine kinase</fullName>
        <ecNumber evidence="2">2.7.13.3</ecNumber>
    </recommendedName>
</protein>
<dbReference type="EC" id="2.7.13.3" evidence="2"/>
<dbReference type="EMBL" id="CDMY01000321">
    <property type="protein sequence ID" value="CEM02218.1"/>
    <property type="molecule type" value="Genomic_DNA"/>
</dbReference>
<evidence type="ECO:0000313" key="12">
    <source>
        <dbReference type="Proteomes" id="UP000041254"/>
    </source>
</evidence>
<feature type="coiled-coil region" evidence="6">
    <location>
        <begin position="141"/>
        <end position="171"/>
    </location>
</feature>
<evidence type="ECO:0000256" key="8">
    <source>
        <dbReference type="SAM" id="Phobius"/>
    </source>
</evidence>
<feature type="domain" description="Histidine kinase" evidence="9">
    <location>
        <begin position="178"/>
        <end position="506"/>
    </location>
</feature>
<dbReference type="PANTHER" id="PTHR43047:SF72">
    <property type="entry name" value="OSMOSENSING HISTIDINE PROTEIN KINASE SLN1"/>
    <property type="match status" value="1"/>
</dbReference>
<dbReference type="Gene3D" id="3.40.50.2300">
    <property type="match status" value="1"/>
</dbReference>
<sequence>MSFLLFWNRRKWLVQYAAFCMTTLSLFLAPSVQNNFPAPLASDAKEPDFFISFNHTLFFTHLFASWLAIREATFCALSFSVVSIVGRAIIDVSMGEVTVLRDLVQVACWIIIAVCLLASTMDAAYQRRAAFHRGGELDKYVADLESERACVLETNEAIKNESEEVKKLIKRQTAVFRRIAHDIRTPMNSVINCASLVRDDFVSLFSKDKERFQRERKEIEEYLDVLLTSAQTTLALANNLLQISSHREGHELHLQRTPLRDVMDNVVKSSMPAIRRKHLDIKVEGRESLPTLAYVDGPRLGFALYNVLHNAVKFTSDGGSITVYFAATQLQGPPPQRRLERRQWSLLSAPITESIYSGIQLRDNVKKLTGSTIKRLPSGESVASDKVDLSDHSAPHVSIPISSSAVKLKVIEEEPIKEKSTDAGGRAVKYRTDEEAPSLSAPSREESPDDYWQVESQGHGERHTVRESVGLFVTRGVMLDMGGDARAESEGIGKGTTFILTFPCRARFTSDSTNLPMQQTPVSEPPTPQIGQRNPREEQPSPAAASPVEDKVADEYEAPRKDDTKREKDREKEKGGSDLGRVLRECLREGSEDDEGPMSMNSALRAALADDFASRLRILACDDEGMNRFVLQKNAQRLVKDEKRILTASDGVEAIQCVFSLIDEYAKTRKAQATSGDDDDSLDSPPIPVLVVMDLEMPNLDGIEATRALRMIENGVPSELAPFTAETVTTLLSQGLADSDRPATPPVILFVVQSSAQDTSAIKPADLALFDTVCPKPFTLKQTQQCVVDLCRKAIRKTMETPKAGGFFFPNIMMDGNNGDDKSDSG</sequence>
<dbReference type="SMART" id="SM00387">
    <property type="entry name" value="HATPase_c"/>
    <property type="match status" value="1"/>
</dbReference>
<dbReference type="SUPFAM" id="SSF47384">
    <property type="entry name" value="Homodimeric domain of signal transducing histidine kinase"/>
    <property type="match status" value="1"/>
</dbReference>
<evidence type="ECO:0000256" key="5">
    <source>
        <dbReference type="PROSITE-ProRule" id="PRU00169"/>
    </source>
</evidence>
<dbReference type="PROSITE" id="PS50110">
    <property type="entry name" value="RESPONSE_REGULATORY"/>
    <property type="match status" value="1"/>
</dbReference>
<evidence type="ECO:0000259" key="9">
    <source>
        <dbReference type="PROSITE" id="PS50109"/>
    </source>
</evidence>
<evidence type="ECO:0000256" key="7">
    <source>
        <dbReference type="SAM" id="MobiDB-lite"/>
    </source>
</evidence>
<dbReference type="InterPro" id="IPR003594">
    <property type="entry name" value="HATPase_dom"/>
</dbReference>
<dbReference type="SMART" id="SM00448">
    <property type="entry name" value="REC"/>
    <property type="match status" value="1"/>
</dbReference>
<name>A0A0G4EU91_VITBC</name>
<dbReference type="AlphaFoldDB" id="A0A0G4EU91"/>
<dbReference type="Proteomes" id="UP000041254">
    <property type="component" value="Unassembled WGS sequence"/>
</dbReference>
<dbReference type="OrthoDB" id="60033at2759"/>
<reference evidence="11 12" key="1">
    <citation type="submission" date="2014-11" db="EMBL/GenBank/DDBJ databases">
        <authorList>
            <person name="Zhu J."/>
            <person name="Qi W."/>
            <person name="Song R."/>
        </authorList>
    </citation>
    <scope>NUCLEOTIDE SEQUENCE [LARGE SCALE GENOMIC DNA]</scope>
</reference>
<dbReference type="SUPFAM" id="SSF52172">
    <property type="entry name" value="CheY-like"/>
    <property type="match status" value="1"/>
</dbReference>
<dbReference type="Gene3D" id="3.30.565.10">
    <property type="entry name" value="Histidine kinase-like ATPase, C-terminal domain"/>
    <property type="match status" value="1"/>
</dbReference>
<feature type="region of interest" description="Disordered" evidence="7">
    <location>
        <begin position="510"/>
        <end position="582"/>
    </location>
</feature>
<feature type="modified residue" description="4-aspartylphosphate" evidence="5">
    <location>
        <position position="694"/>
    </location>
</feature>
<feature type="domain" description="Response regulatory" evidence="10">
    <location>
        <begin position="617"/>
        <end position="791"/>
    </location>
</feature>
<evidence type="ECO:0000256" key="6">
    <source>
        <dbReference type="SAM" id="Coils"/>
    </source>
</evidence>
<dbReference type="PANTHER" id="PTHR43047">
    <property type="entry name" value="TWO-COMPONENT HISTIDINE PROTEIN KINASE"/>
    <property type="match status" value="1"/>
</dbReference>
<evidence type="ECO:0000313" key="11">
    <source>
        <dbReference type="EMBL" id="CEM02218.1"/>
    </source>
</evidence>
<dbReference type="InterPro" id="IPR036097">
    <property type="entry name" value="HisK_dim/P_sf"/>
</dbReference>
<dbReference type="GO" id="GO:0005886">
    <property type="term" value="C:plasma membrane"/>
    <property type="evidence" value="ECO:0007669"/>
    <property type="project" value="TreeGrafter"/>
</dbReference>
<dbReference type="InParanoid" id="A0A0G4EU91"/>
<gene>
    <name evidence="11" type="ORF">Vbra_13527</name>
</gene>
<dbReference type="VEuPathDB" id="CryptoDB:Vbra_13527"/>
<comment type="catalytic activity">
    <reaction evidence="1">
        <text>ATP + protein L-histidine = ADP + protein N-phospho-L-histidine.</text>
        <dbReference type="EC" id="2.7.13.3"/>
    </reaction>
</comment>
<feature type="transmembrane region" description="Helical" evidence="8">
    <location>
        <begin position="76"/>
        <end position="97"/>
    </location>
</feature>
<dbReference type="InterPro" id="IPR001789">
    <property type="entry name" value="Sig_transdc_resp-reg_receiver"/>
</dbReference>
<dbReference type="InterPro" id="IPR005467">
    <property type="entry name" value="His_kinase_dom"/>
</dbReference>
<evidence type="ECO:0000256" key="4">
    <source>
        <dbReference type="ARBA" id="ARBA00022777"/>
    </source>
</evidence>
<dbReference type="InterPro" id="IPR036890">
    <property type="entry name" value="HATPase_C_sf"/>
</dbReference>
<dbReference type="GO" id="GO:0009927">
    <property type="term" value="F:histidine phosphotransfer kinase activity"/>
    <property type="evidence" value="ECO:0007669"/>
    <property type="project" value="TreeGrafter"/>
</dbReference>
<evidence type="ECO:0000259" key="10">
    <source>
        <dbReference type="PROSITE" id="PS50110"/>
    </source>
</evidence>
<dbReference type="CDD" id="cd00082">
    <property type="entry name" value="HisKA"/>
    <property type="match status" value="1"/>
</dbReference>
<accession>A0A0G4EU91</accession>
<dbReference type="Pfam" id="PF00512">
    <property type="entry name" value="HisKA"/>
    <property type="match status" value="1"/>
</dbReference>
<keyword evidence="3" id="KW-0808">Transferase</keyword>
<feature type="transmembrane region" description="Helical" evidence="8">
    <location>
        <begin position="103"/>
        <end position="125"/>
    </location>
</feature>
<evidence type="ECO:0000256" key="2">
    <source>
        <dbReference type="ARBA" id="ARBA00012438"/>
    </source>
</evidence>
<keyword evidence="8" id="KW-0812">Transmembrane</keyword>